<dbReference type="PROSITE" id="PS00028">
    <property type="entry name" value="ZINC_FINGER_C2H2_1"/>
    <property type="match status" value="6"/>
</dbReference>
<evidence type="ECO:0000256" key="11">
    <source>
        <dbReference type="SAM" id="MobiDB-lite"/>
    </source>
</evidence>
<evidence type="ECO:0000256" key="10">
    <source>
        <dbReference type="PROSITE-ProRule" id="PRU00042"/>
    </source>
</evidence>
<evidence type="ECO:0000313" key="14">
    <source>
        <dbReference type="RefSeq" id="XP_023933303.1"/>
    </source>
</evidence>
<dbReference type="AlphaFoldDB" id="A0A2R2MT63"/>
<sequence length="350" mass="41387">MTLVYFSNYPVWLTGVMYKRRRIHNGERPYKCRFCDKTFTQKGSCTNHERIHTGDKPYKCRFCDKTYKDKISCIYHERIHSGERPYKCRFCNKTFPIKGNCTNHERIHTRDKPYKCRFCDKTFKYQNSCIRHEKIHTGERPYKCRFCDKTFAQKGNCISHERIHIRDKPYKCRFCDISFTLKGNCTDHETIHGEKHNQSKHCDTEFMTKLAFTSPKRMHTCEKPYTCGIEFSQEHNCKTHETMHIQTKYSSNTLRGTKGNESGCNNAPDSEGETAEIRNVENELTNNNAKTHHIYEEERTKYYFKGDDTFTTENITIITDNDVYEILTGIKRTTPGVITTVMKNPFYNSK</sequence>
<organism evidence="13 14">
    <name type="scientific">Lingula anatina</name>
    <name type="common">Brachiopod</name>
    <name type="synonym">Lingula unguis</name>
    <dbReference type="NCBI Taxonomy" id="7574"/>
    <lineage>
        <taxon>Eukaryota</taxon>
        <taxon>Metazoa</taxon>
        <taxon>Spiralia</taxon>
        <taxon>Lophotrochozoa</taxon>
        <taxon>Brachiopoda</taxon>
        <taxon>Linguliformea</taxon>
        <taxon>Lingulata</taxon>
        <taxon>Lingulida</taxon>
        <taxon>Linguloidea</taxon>
        <taxon>Lingulidae</taxon>
        <taxon>Lingula</taxon>
    </lineage>
</organism>
<dbReference type="SUPFAM" id="SSF57667">
    <property type="entry name" value="beta-beta-alpha zinc fingers"/>
    <property type="match status" value="5"/>
</dbReference>
<evidence type="ECO:0000256" key="9">
    <source>
        <dbReference type="ARBA" id="ARBA00023242"/>
    </source>
</evidence>
<dbReference type="FunFam" id="3.30.160.60:FF:002343">
    <property type="entry name" value="Zinc finger protein 33A"/>
    <property type="match status" value="2"/>
</dbReference>
<dbReference type="GO" id="GO:0000977">
    <property type="term" value="F:RNA polymerase II transcription regulatory region sequence-specific DNA binding"/>
    <property type="evidence" value="ECO:0007669"/>
    <property type="project" value="TreeGrafter"/>
</dbReference>
<evidence type="ECO:0000256" key="7">
    <source>
        <dbReference type="ARBA" id="ARBA00023015"/>
    </source>
</evidence>
<dbReference type="GeneID" id="106162335"/>
<feature type="domain" description="C2H2-type" evidence="12">
    <location>
        <begin position="142"/>
        <end position="169"/>
    </location>
</feature>
<dbReference type="PANTHER" id="PTHR24381">
    <property type="entry name" value="ZINC FINGER PROTEIN"/>
    <property type="match status" value="1"/>
</dbReference>
<feature type="domain" description="C2H2-type" evidence="12">
    <location>
        <begin position="86"/>
        <end position="113"/>
    </location>
</feature>
<evidence type="ECO:0000256" key="5">
    <source>
        <dbReference type="ARBA" id="ARBA00022771"/>
    </source>
</evidence>
<keyword evidence="8" id="KW-0804">Transcription</keyword>
<evidence type="ECO:0000256" key="6">
    <source>
        <dbReference type="ARBA" id="ARBA00022833"/>
    </source>
</evidence>
<feature type="region of interest" description="Disordered" evidence="11">
    <location>
        <begin position="252"/>
        <end position="272"/>
    </location>
</feature>
<feature type="domain" description="C2H2-type" evidence="12">
    <location>
        <begin position="58"/>
        <end position="85"/>
    </location>
</feature>
<dbReference type="Proteomes" id="UP000085678">
    <property type="component" value="Unplaced"/>
</dbReference>
<reference evidence="14" key="1">
    <citation type="submission" date="2025-08" db="UniProtKB">
        <authorList>
            <consortium name="RefSeq"/>
        </authorList>
    </citation>
    <scope>IDENTIFICATION</scope>
    <source>
        <tissue evidence="14">Gonads</tissue>
    </source>
</reference>
<dbReference type="Gene3D" id="3.30.160.60">
    <property type="entry name" value="Classic Zinc Finger"/>
    <property type="match status" value="6"/>
</dbReference>
<accession>A0A2R2MT63</accession>
<dbReference type="GO" id="GO:0005634">
    <property type="term" value="C:nucleus"/>
    <property type="evidence" value="ECO:0007669"/>
    <property type="project" value="UniProtKB-SubCell"/>
</dbReference>
<feature type="compositionally biased region" description="Polar residues" evidence="11">
    <location>
        <begin position="252"/>
        <end position="268"/>
    </location>
</feature>
<dbReference type="GO" id="GO:0000981">
    <property type="term" value="F:DNA-binding transcription factor activity, RNA polymerase II-specific"/>
    <property type="evidence" value="ECO:0007669"/>
    <property type="project" value="TreeGrafter"/>
</dbReference>
<dbReference type="FunFam" id="3.30.160.60:FF:000193">
    <property type="entry name" value="Zinc finger protein 300"/>
    <property type="match status" value="1"/>
</dbReference>
<feature type="domain" description="C2H2-type" evidence="12">
    <location>
        <begin position="170"/>
        <end position="197"/>
    </location>
</feature>
<dbReference type="InParanoid" id="A0A2R2MT63"/>
<evidence type="ECO:0000256" key="8">
    <source>
        <dbReference type="ARBA" id="ARBA00023163"/>
    </source>
</evidence>
<dbReference type="GO" id="GO:0008270">
    <property type="term" value="F:zinc ion binding"/>
    <property type="evidence" value="ECO:0007669"/>
    <property type="project" value="UniProtKB-KW"/>
</dbReference>
<feature type="domain" description="C2H2-type" evidence="12">
    <location>
        <begin position="30"/>
        <end position="57"/>
    </location>
</feature>
<dbReference type="InterPro" id="IPR036236">
    <property type="entry name" value="Znf_C2H2_sf"/>
</dbReference>
<evidence type="ECO:0000256" key="4">
    <source>
        <dbReference type="ARBA" id="ARBA00022737"/>
    </source>
</evidence>
<evidence type="ECO:0000313" key="13">
    <source>
        <dbReference type="Proteomes" id="UP000085678"/>
    </source>
</evidence>
<gene>
    <name evidence="14" type="primary">LOC106162335</name>
</gene>
<evidence type="ECO:0000256" key="1">
    <source>
        <dbReference type="ARBA" id="ARBA00004123"/>
    </source>
</evidence>
<feature type="domain" description="C2H2-type" evidence="12">
    <location>
        <begin position="114"/>
        <end position="141"/>
    </location>
</feature>
<feature type="domain" description="C2H2-type" evidence="12">
    <location>
        <begin position="219"/>
        <end position="249"/>
    </location>
</feature>
<keyword evidence="3" id="KW-0479">Metal-binding</keyword>
<evidence type="ECO:0000259" key="12">
    <source>
        <dbReference type="PROSITE" id="PS50157"/>
    </source>
</evidence>
<name>A0A2R2MT63_LINAN</name>
<dbReference type="RefSeq" id="XP_023933303.1">
    <property type="nucleotide sequence ID" value="XM_024077535.1"/>
</dbReference>
<proteinExistence type="inferred from homology"/>
<keyword evidence="9" id="KW-0539">Nucleus</keyword>
<comment type="similarity">
    <text evidence="2">Belongs to the krueppel C2H2-type zinc-finger protein family.</text>
</comment>
<keyword evidence="7" id="KW-0805">Transcription regulation</keyword>
<comment type="subcellular location">
    <subcellularLocation>
        <location evidence="1">Nucleus</location>
    </subcellularLocation>
</comment>
<keyword evidence="6" id="KW-0862">Zinc</keyword>
<keyword evidence="5 10" id="KW-0863">Zinc-finger</keyword>
<dbReference type="PANTHER" id="PTHR24381:SF393">
    <property type="entry name" value="CHROMATIN-LINKED ADAPTOR FOR MSL PROTEINS, ISOFORM B"/>
    <property type="match status" value="1"/>
</dbReference>
<dbReference type="InterPro" id="IPR013087">
    <property type="entry name" value="Znf_C2H2_type"/>
</dbReference>
<dbReference type="PROSITE" id="PS50157">
    <property type="entry name" value="ZINC_FINGER_C2H2_2"/>
    <property type="match status" value="7"/>
</dbReference>
<keyword evidence="13" id="KW-1185">Reference proteome</keyword>
<protein>
    <submittedName>
        <fullName evidence="14">Zinc finger protein 525</fullName>
    </submittedName>
</protein>
<dbReference type="FunFam" id="3.30.160.60:FF:000688">
    <property type="entry name" value="zinc finger protein 197 isoform X1"/>
    <property type="match status" value="1"/>
</dbReference>
<evidence type="ECO:0000256" key="2">
    <source>
        <dbReference type="ARBA" id="ARBA00006991"/>
    </source>
</evidence>
<evidence type="ECO:0000256" key="3">
    <source>
        <dbReference type="ARBA" id="ARBA00022723"/>
    </source>
</evidence>
<dbReference type="SMART" id="SM00355">
    <property type="entry name" value="ZnF_C2H2"/>
    <property type="match status" value="7"/>
</dbReference>
<dbReference type="OrthoDB" id="8918594at2759"/>
<dbReference type="KEGG" id="lak:106162335"/>
<keyword evidence="4" id="KW-0677">Repeat</keyword>